<accession>A0A8H6YCU5</accession>
<sequence>MNTLIPRPRWPPSKIKAGTVTDMLKAMPGWTEGEFHRFKEYVTYRANTFGLDTYAMPDNQDPLKWRKLLDDCRSKFSGLDDFEGHWPLEVYFTKWVYFRALRKKRQGNRADDPPGTTTAHQSSNSKKRKGPQQIEEDSEGEQSTSSNELSGVGHVSAPHQRTTQTSAARTSQNKRISPIAERSARSGETRSSLSTSQSKPSTFVPTSSPSSSAPPCTQRVRLLNARHGWDSCVLCGYQASVSAEATTQLKQCFKDRVDLLNLLATAGVIADHHFRALLTLKERHRTEFLRALASAGKVTYVEKIEIMDALETYLEKNPELTWHDLPRKIQLTAIPRPRAGLENLLAFYGCEYTNVKRHMQIIDDDEYFELVDLIDSKTPTYLDVSIPFEEQDEDKLDAFVALICDDKPSLRRYDDFWPVVLHVRRFLSARAAGLQAVPRELTTAGRSTTPHQCTKLRRYPPSDVPPSVSALLADYGMDELGPAFLFLGFASDAKFAEIVTSRRTKDTFLAGLPGRLLECSDFQSMMMRHIVERL</sequence>
<feature type="compositionally biased region" description="Polar residues" evidence="1">
    <location>
        <begin position="159"/>
        <end position="175"/>
    </location>
</feature>
<feature type="compositionally biased region" description="Low complexity" evidence="1">
    <location>
        <begin position="189"/>
        <end position="215"/>
    </location>
</feature>
<dbReference type="AlphaFoldDB" id="A0A8H6YCU5"/>
<protein>
    <submittedName>
        <fullName evidence="2">Uncharacterized protein</fullName>
    </submittedName>
</protein>
<keyword evidence="3" id="KW-1185">Reference proteome</keyword>
<dbReference type="Proteomes" id="UP000620124">
    <property type="component" value="Unassembled WGS sequence"/>
</dbReference>
<evidence type="ECO:0000313" key="3">
    <source>
        <dbReference type="Proteomes" id="UP000620124"/>
    </source>
</evidence>
<feature type="region of interest" description="Disordered" evidence="1">
    <location>
        <begin position="105"/>
        <end position="215"/>
    </location>
</feature>
<name>A0A8H6YCU5_9AGAR</name>
<comment type="caution">
    <text evidence="2">The sequence shown here is derived from an EMBL/GenBank/DDBJ whole genome shotgun (WGS) entry which is preliminary data.</text>
</comment>
<evidence type="ECO:0000313" key="2">
    <source>
        <dbReference type="EMBL" id="KAF7356137.1"/>
    </source>
</evidence>
<feature type="compositionally biased region" description="Polar residues" evidence="1">
    <location>
        <begin position="115"/>
        <end position="124"/>
    </location>
</feature>
<organism evidence="2 3">
    <name type="scientific">Mycena venus</name>
    <dbReference type="NCBI Taxonomy" id="2733690"/>
    <lineage>
        <taxon>Eukaryota</taxon>
        <taxon>Fungi</taxon>
        <taxon>Dikarya</taxon>
        <taxon>Basidiomycota</taxon>
        <taxon>Agaricomycotina</taxon>
        <taxon>Agaricomycetes</taxon>
        <taxon>Agaricomycetidae</taxon>
        <taxon>Agaricales</taxon>
        <taxon>Marasmiineae</taxon>
        <taxon>Mycenaceae</taxon>
        <taxon>Mycena</taxon>
    </lineage>
</organism>
<dbReference type="OrthoDB" id="3066241at2759"/>
<reference evidence="2" key="1">
    <citation type="submission" date="2020-05" db="EMBL/GenBank/DDBJ databases">
        <title>Mycena genomes resolve the evolution of fungal bioluminescence.</title>
        <authorList>
            <person name="Tsai I.J."/>
        </authorList>
    </citation>
    <scope>NUCLEOTIDE SEQUENCE</scope>
    <source>
        <strain evidence="2">CCC161011</strain>
    </source>
</reference>
<gene>
    <name evidence="2" type="ORF">MVEN_00944300</name>
</gene>
<proteinExistence type="predicted"/>
<evidence type="ECO:0000256" key="1">
    <source>
        <dbReference type="SAM" id="MobiDB-lite"/>
    </source>
</evidence>
<dbReference type="EMBL" id="JACAZI010000007">
    <property type="protein sequence ID" value="KAF7356137.1"/>
    <property type="molecule type" value="Genomic_DNA"/>
</dbReference>